<evidence type="ECO:0000256" key="2">
    <source>
        <dbReference type="ARBA" id="ARBA00023002"/>
    </source>
</evidence>
<feature type="binding site" evidence="5">
    <location>
        <position position="266"/>
    </location>
    <ligand>
        <name>substrate</name>
    </ligand>
</feature>
<dbReference type="Gene3D" id="3.30.1370.170">
    <property type="match status" value="1"/>
</dbReference>
<feature type="domain" description="Erythronate-4-phosphate dehydrogenase dimerisation" evidence="8">
    <location>
        <begin position="322"/>
        <end position="387"/>
    </location>
</feature>
<dbReference type="SUPFAM" id="SSF51735">
    <property type="entry name" value="NAD(P)-binding Rossmann-fold domains"/>
    <property type="match status" value="1"/>
</dbReference>
<dbReference type="GO" id="GO:0008615">
    <property type="term" value="P:pyridoxine biosynthetic process"/>
    <property type="evidence" value="ECO:0007669"/>
    <property type="project" value="UniProtKB-UniRule"/>
</dbReference>
<dbReference type="CDD" id="cd12158">
    <property type="entry name" value="ErythrP_dh"/>
    <property type="match status" value="1"/>
</dbReference>
<evidence type="ECO:0000256" key="3">
    <source>
        <dbReference type="ARBA" id="ARBA00023027"/>
    </source>
</evidence>
<evidence type="ECO:0000313" key="10">
    <source>
        <dbReference type="Proteomes" id="UP000297475"/>
    </source>
</evidence>
<evidence type="ECO:0000259" key="6">
    <source>
        <dbReference type="Pfam" id="PF00389"/>
    </source>
</evidence>
<comment type="caution">
    <text evidence="5">Lacks conserved residue(s) required for the propagation of feature annotation.</text>
</comment>
<dbReference type="InterPro" id="IPR020921">
    <property type="entry name" value="Erythronate-4-P_DHase"/>
</dbReference>
<name>A0A4Z0WB04_9GAMM</name>
<evidence type="ECO:0000256" key="4">
    <source>
        <dbReference type="ARBA" id="ARBA00023096"/>
    </source>
</evidence>
<dbReference type="GO" id="GO:0046983">
    <property type="term" value="F:protein dimerization activity"/>
    <property type="evidence" value="ECO:0007669"/>
    <property type="project" value="InterPro"/>
</dbReference>
<feature type="active site" evidence="5">
    <location>
        <position position="245"/>
    </location>
</feature>
<evidence type="ECO:0000259" key="8">
    <source>
        <dbReference type="Pfam" id="PF11890"/>
    </source>
</evidence>
<keyword evidence="10" id="KW-1185">Reference proteome</keyword>
<evidence type="ECO:0000256" key="1">
    <source>
        <dbReference type="ARBA" id="ARBA00022490"/>
    </source>
</evidence>
<comment type="subunit">
    <text evidence="5">Homodimer.</text>
</comment>
<feature type="binding site" evidence="5">
    <location>
        <position position="148"/>
    </location>
    <ligand>
        <name>NAD(+)</name>
        <dbReference type="ChEBI" id="CHEBI:57540"/>
    </ligand>
</feature>
<reference evidence="9 10" key="1">
    <citation type="submission" date="2019-04" db="EMBL/GenBank/DDBJ databases">
        <title>Natronospirillum operosus gen. nov., sp. nov., a haloalkaliphilic satellite isolated from decaying biomass of laboratory culture of cyanobacterium Geitlerinema sp. and proposal of Natronospirillaceae fam. nov. and Saccharospirillaceae fam. nov.</title>
        <authorList>
            <person name="Kevbrin V."/>
            <person name="Boltyanskaya Y."/>
            <person name="Koziaeva V."/>
            <person name="Grouzdev D.S."/>
            <person name="Park M."/>
            <person name="Cho J."/>
        </authorList>
    </citation>
    <scope>NUCLEOTIDE SEQUENCE [LARGE SCALE GENOMIC DNA]</scope>
    <source>
        <strain evidence="9 10">G-116</strain>
    </source>
</reference>
<proteinExistence type="inferred from homology"/>
<feature type="active site" description="Proton donor" evidence="5">
    <location>
        <position position="262"/>
    </location>
</feature>
<dbReference type="GO" id="GO:0033711">
    <property type="term" value="F:4-phosphoerythronate dehydrogenase activity"/>
    <property type="evidence" value="ECO:0007669"/>
    <property type="project" value="UniProtKB-EC"/>
</dbReference>
<dbReference type="GO" id="GO:0005829">
    <property type="term" value="C:cytosol"/>
    <property type="evidence" value="ECO:0007669"/>
    <property type="project" value="TreeGrafter"/>
</dbReference>
<dbReference type="HAMAP" id="MF_01825">
    <property type="entry name" value="PdxB"/>
    <property type="match status" value="1"/>
</dbReference>
<dbReference type="Proteomes" id="UP000297475">
    <property type="component" value="Unassembled WGS sequence"/>
</dbReference>
<feature type="domain" description="D-isomer specific 2-hydroxyacid dehydrogenase NAD-binding" evidence="7">
    <location>
        <begin position="115"/>
        <end position="264"/>
    </location>
</feature>
<dbReference type="OrthoDB" id="9770208at2"/>
<accession>A0A4Z0WB04</accession>
<feature type="domain" description="D-isomer specific 2-hydroxyacid dehydrogenase catalytic" evidence="6">
    <location>
        <begin position="14"/>
        <end position="273"/>
    </location>
</feature>
<comment type="caution">
    <text evidence="9">The sequence shown here is derived from an EMBL/GenBank/DDBJ whole genome shotgun (WGS) entry which is preliminary data.</text>
</comment>
<comment type="function">
    <text evidence="5">Catalyzes the oxidation of erythronate-4-phosphate to 3-hydroxy-2-oxo-4-phosphonooxybutanoate.</text>
</comment>
<organism evidence="9 10">
    <name type="scientific">Natronospirillum operosum</name>
    <dbReference type="NCBI Taxonomy" id="2759953"/>
    <lineage>
        <taxon>Bacteria</taxon>
        <taxon>Pseudomonadati</taxon>
        <taxon>Pseudomonadota</taxon>
        <taxon>Gammaproteobacteria</taxon>
        <taxon>Oceanospirillales</taxon>
        <taxon>Natronospirillaceae</taxon>
        <taxon>Natronospirillum</taxon>
    </lineage>
</organism>
<evidence type="ECO:0000313" key="9">
    <source>
        <dbReference type="EMBL" id="TGG94914.1"/>
    </source>
</evidence>
<dbReference type="UniPathway" id="UPA00244">
    <property type="reaction ID" value="UER00310"/>
</dbReference>
<keyword evidence="4 5" id="KW-0664">Pyridoxine biosynthesis</keyword>
<feature type="binding site" evidence="5">
    <location>
        <position position="46"/>
    </location>
    <ligand>
        <name>substrate</name>
    </ligand>
</feature>
<keyword evidence="1 5" id="KW-0963">Cytoplasm</keyword>
<feature type="binding site" evidence="5">
    <location>
        <position position="240"/>
    </location>
    <ligand>
        <name>NAD(+)</name>
        <dbReference type="ChEBI" id="CHEBI:57540"/>
    </ligand>
</feature>
<sequence length="401" mass="42773">MRILADENMPAVARLFADVATEIRTVPGRTLTPEQLAAVDVLLVRSVTRVDAALLAQASQLRFVGTATIGTDHIDQPLLQQRQIAFASAPGCNAAGVVDYVLGALLAQYADNPAALAQARVAVVGAGNVGGRLTTRLRALGLAVMVCDPPREQACLPDQDGVSEPCFVSLQEAFTADIVCCHTPYTRAGDWPTHHMISADLLQQLPLRALFLNAGRGGVVSSAALLAATRARPDLRLVLDVWDPEPDLPLALLERAVMGTGHIAGYSAEGRVRGTLMLRQALAEKLDLPPPELKVQDLLPPVPPLRLDSDAAGAEQPVAQAWQLLQQAVLQVCDPLGDDARFRAALHAVPAARRGQAFDQYRKTYAAERDRRELASVPVERAGLSATAADLLHRAGFAVHS</sequence>
<keyword evidence="3 5" id="KW-0520">NAD</keyword>
<dbReference type="Pfam" id="PF02826">
    <property type="entry name" value="2-Hacid_dh_C"/>
    <property type="match status" value="1"/>
</dbReference>
<comment type="subcellular location">
    <subcellularLocation>
        <location evidence="5">Cytoplasm</location>
    </subcellularLocation>
</comment>
<dbReference type="InterPro" id="IPR006140">
    <property type="entry name" value="D-isomer_DH_NAD-bd"/>
</dbReference>
<feature type="binding site" evidence="5">
    <location>
        <position position="183"/>
    </location>
    <ligand>
        <name>NAD(+)</name>
        <dbReference type="ChEBI" id="CHEBI:57540"/>
    </ligand>
</feature>
<dbReference type="Pfam" id="PF00389">
    <property type="entry name" value="2-Hacid_dh"/>
    <property type="match status" value="1"/>
</dbReference>
<dbReference type="InterPro" id="IPR036291">
    <property type="entry name" value="NAD(P)-bd_dom_sf"/>
</dbReference>
<dbReference type="InterPro" id="IPR024531">
    <property type="entry name" value="Erythronate-4-P_DHase_dimer"/>
</dbReference>
<dbReference type="PROSITE" id="PS00065">
    <property type="entry name" value="D_2_HYDROXYACID_DH_1"/>
    <property type="match status" value="1"/>
</dbReference>
<dbReference type="PANTHER" id="PTHR10996:SF178">
    <property type="entry name" value="2-HYDROXYACID DEHYDROGENASE YGL185C-RELATED"/>
    <property type="match status" value="1"/>
</dbReference>
<dbReference type="GO" id="GO:0030267">
    <property type="term" value="F:glyoxylate reductase (NADPH) activity"/>
    <property type="evidence" value="ECO:0007669"/>
    <property type="project" value="TreeGrafter"/>
</dbReference>
<comment type="pathway">
    <text evidence="5">Cofactor biosynthesis; pyridoxine 5'-phosphate biosynthesis; pyridoxine 5'-phosphate from D-erythrose 4-phosphate: step 2/5.</text>
</comment>
<protein>
    <recommendedName>
        <fullName evidence="5">Erythronate-4-phosphate dehydrogenase</fullName>
        <ecNumber evidence="5">1.1.1.290</ecNumber>
    </recommendedName>
</protein>
<dbReference type="EC" id="1.1.1.290" evidence="5"/>
<dbReference type="Pfam" id="PF11890">
    <property type="entry name" value="DUF3410"/>
    <property type="match status" value="1"/>
</dbReference>
<dbReference type="InterPro" id="IPR006139">
    <property type="entry name" value="D-isomer_2_OHA_DH_cat_dom"/>
</dbReference>
<keyword evidence="2 5" id="KW-0560">Oxidoreductase</keyword>
<dbReference type="EMBL" id="SRMF01000001">
    <property type="protein sequence ID" value="TGG94914.1"/>
    <property type="molecule type" value="Genomic_DNA"/>
</dbReference>
<dbReference type="PANTHER" id="PTHR10996">
    <property type="entry name" value="2-HYDROXYACID DEHYDROGENASE-RELATED"/>
    <property type="match status" value="1"/>
</dbReference>
<comment type="similarity">
    <text evidence="5">Belongs to the D-isomer specific 2-hydroxyacid dehydrogenase family. PdxB subfamily.</text>
</comment>
<dbReference type="RefSeq" id="WP_135480146.1">
    <property type="nucleotide sequence ID" value="NZ_SRMF01000001.1"/>
</dbReference>
<feature type="active site" evidence="5">
    <location>
        <position position="216"/>
    </location>
</feature>
<dbReference type="GO" id="GO:0051287">
    <property type="term" value="F:NAD binding"/>
    <property type="evidence" value="ECO:0007669"/>
    <property type="project" value="InterPro"/>
</dbReference>
<evidence type="ECO:0000259" key="7">
    <source>
        <dbReference type="Pfam" id="PF02826"/>
    </source>
</evidence>
<dbReference type="InterPro" id="IPR038251">
    <property type="entry name" value="PdxB_dimer_sf"/>
</dbReference>
<dbReference type="InterPro" id="IPR050223">
    <property type="entry name" value="D-isomer_2-hydroxyacid_DH"/>
</dbReference>
<feature type="binding site" evidence="5">
    <location>
        <position position="265"/>
    </location>
    <ligand>
        <name>NAD(+)</name>
        <dbReference type="ChEBI" id="CHEBI:57540"/>
    </ligand>
</feature>
<gene>
    <name evidence="5" type="primary">pdxB</name>
    <name evidence="9" type="ORF">E4656_00335</name>
</gene>
<dbReference type="GO" id="GO:0016618">
    <property type="term" value="F:hydroxypyruvate reductase [NAD(P)H] activity"/>
    <property type="evidence" value="ECO:0007669"/>
    <property type="project" value="TreeGrafter"/>
</dbReference>
<dbReference type="AlphaFoldDB" id="A0A4Z0WB04"/>
<comment type="catalytic activity">
    <reaction evidence="5">
        <text>4-phospho-D-erythronate + NAD(+) = (R)-3-hydroxy-2-oxo-4-phosphooxybutanoate + NADH + H(+)</text>
        <dbReference type="Rhea" id="RHEA:18829"/>
        <dbReference type="ChEBI" id="CHEBI:15378"/>
        <dbReference type="ChEBI" id="CHEBI:57540"/>
        <dbReference type="ChEBI" id="CHEBI:57945"/>
        <dbReference type="ChEBI" id="CHEBI:58538"/>
        <dbReference type="ChEBI" id="CHEBI:58766"/>
        <dbReference type="EC" id="1.1.1.290"/>
    </reaction>
</comment>
<dbReference type="SUPFAM" id="SSF52283">
    <property type="entry name" value="Formate/glycerate dehydrogenase catalytic domain-like"/>
    <property type="match status" value="1"/>
</dbReference>
<feature type="binding site" evidence="5">
    <location>
        <position position="68"/>
    </location>
    <ligand>
        <name>substrate</name>
    </ligand>
</feature>
<evidence type="ECO:0000256" key="5">
    <source>
        <dbReference type="HAMAP-Rule" id="MF_01825"/>
    </source>
</evidence>
<dbReference type="InterPro" id="IPR029752">
    <property type="entry name" value="D-isomer_DH_CS1"/>
</dbReference>
<dbReference type="Gene3D" id="3.40.50.720">
    <property type="entry name" value="NAD(P)-binding Rossmann-like Domain"/>
    <property type="match status" value="2"/>
</dbReference>